<dbReference type="CDD" id="cd01335">
    <property type="entry name" value="Radical_SAM"/>
    <property type="match status" value="1"/>
</dbReference>
<dbReference type="AlphaFoldDB" id="A0A0G1K878"/>
<dbReference type="GO" id="GO:0046872">
    <property type="term" value="F:metal ion binding"/>
    <property type="evidence" value="ECO:0007669"/>
    <property type="project" value="UniProtKB-KW"/>
</dbReference>
<dbReference type="Pfam" id="PF02310">
    <property type="entry name" value="B12-binding"/>
    <property type="match status" value="1"/>
</dbReference>
<keyword evidence="6" id="KW-0408">Iron</keyword>
<dbReference type="PROSITE" id="PS51332">
    <property type="entry name" value="B12_BINDING"/>
    <property type="match status" value="1"/>
</dbReference>
<accession>A0A0G1K878</accession>
<dbReference type="GO" id="GO:0031419">
    <property type="term" value="F:cobalamin binding"/>
    <property type="evidence" value="ECO:0007669"/>
    <property type="project" value="InterPro"/>
</dbReference>
<dbReference type="GO" id="GO:0051539">
    <property type="term" value="F:4 iron, 4 sulfur cluster binding"/>
    <property type="evidence" value="ECO:0007669"/>
    <property type="project" value="UniProtKB-KW"/>
</dbReference>
<dbReference type="InterPro" id="IPR058240">
    <property type="entry name" value="rSAM_sf"/>
</dbReference>
<dbReference type="InterPro" id="IPR023404">
    <property type="entry name" value="rSAM_horseshoe"/>
</dbReference>
<evidence type="ECO:0000256" key="5">
    <source>
        <dbReference type="ARBA" id="ARBA00022723"/>
    </source>
</evidence>
<dbReference type="Pfam" id="PF04055">
    <property type="entry name" value="Radical_SAM"/>
    <property type="match status" value="1"/>
</dbReference>
<proteinExistence type="predicted"/>
<sequence>MSNVLLFNQYYTVEKDSQELILASLPLNLLNLATYLNANGVSCSIEELGMFDFDDWIKDGKRKRCGKSNVEIKKIINEKKPILIGLSCMYSRHFQDIVNLATYIKKINPKIKIVTGGNHASSFAKWIVGMGMFDYVVVGEGEETLLELSRHLIEKNLDVSDIKGLVYKKGRKIIENERRQLIWDLNKLPPLDYSLVDVKKYAALSKGSIYTMRTPVLGIMSSRGCPGDCVYCTVRAVWGRTWRGKSAVKTVDELELLHNTYGINEIGFLDDSAAVNKKRWGEICDEIIKRKLDIRWTTPNGIAHWTLDKRLIKKMKKAGCYRITFGIESGNKDIREYIHKTHSLAQARELIQYANKIGMWTICTHILGFPYETKEQILDTINFAKHSGTDFAAFFTLSPQPTSPVYEDFKKEGLLNFDDIFKTMTFDQKKYQEMYKMLNEEAAPTVNFDKDEIKKLHLHAYRSFIAYRAMSYLNPVRILNKINSLEDLKYTARLVYTGLKLFTRSFLKNTTRSILYTPVSKKRVPA</sequence>
<evidence type="ECO:0000256" key="3">
    <source>
        <dbReference type="ARBA" id="ARBA00022679"/>
    </source>
</evidence>
<dbReference type="SMART" id="SM00729">
    <property type="entry name" value="Elp3"/>
    <property type="match status" value="1"/>
</dbReference>
<feature type="domain" description="B12-binding" evidence="8">
    <location>
        <begin position="1"/>
        <end position="159"/>
    </location>
</feature>
<organism evidence="10 11">
    <name type="scientific">Candidatus Collierbacteria bacterium GW2011_GWB2_44_22</name>
    <dbReference type="NCBI Taxonomy" id="1618387"/>
    <lineage>
        <taxon>Bacteria</taxon>
        <taxon>Candidatus Collieribacteriota</taxon>
    </lineage>
</organism>
<dbReference type="SUPFAM" id="SSF102114">
    <property type="entry name" value="Radical SAM enzymes"/>
    <property type="match status" value="1"/>
</dbReference>
<keyword evidence="3" id="KW-0808">Transferase</keyword>
<dbReference type="InterPro" id="IPR036724">
    <property type="entry name" value="Cobalamin-bd_sf"/>
</dbReference>
<name>A0A0G1K878_9BACT</name>
<evidence type="ECO:0000256" key="2">
    <source>
        <dbReference type="ARBA" id="ARBA00022603"/>
    </source>
</evidence>
<dbReference type="InterPro" id="IPR051198">
    <property type="entry name" value="BchE-like"/>
</dbReference>
<dbReference type="InterPro" id="IPR006638">
    <property type="entry name" value="Elp3/MiaA/NifB-like_rSAM"/>
</dbReference>
<evidence type="ECO:0000313" key="11">
    <source>
        <dbReference type="Proteomes" id="UP000034006"/>
    </source>
</evidence>
<dbReference type="SFLD" id="SFLDS00029">
    <property type="entry name" value="Radical_SAM"/>
    <property type="match status" value="1"/>
</dbReference>
<dbReference type="InterPro" id="IPR034466">
    <property type="entry name" value="Methyltransferase_Class_B"/>
</dbReference>
<keyword evidence="4" id="KW-0949">S-adenosyl-L-methionine</keyword>
<keyword evidence="2" id="KW-0489">Methyltransferase</keyword>
<dbReference type="PANTHER" id="PTHR43409">
    <property type="entry name" value="ANAEROBIC MAGNESIUM-PROTOPORPHYRIN IX MONOMETHYL ESTER CYCLASE-RELATED"/>
    <property type="match status" value="1"/>
</dbReference>
<keyword evidence="5" id="KW-0479">Metal-binding</keyword>
<reference evidence="10 11" key="1">
    <citation type="journal article" date="2015" name="Nature">
        <title>rRNA introns, odd ribosomes, and small enigmatic genomes across a large radiation of phyla.</title>
        <authorList>
            <person name="Brown C.T."/>
            <person name="Hug L.A."/>
            <person name="Thomas B.C."/>
            <person name="Sharon I."/>
            <person name="Castelle C.J."/>
            <person name="Singh A."/>
            <person name="Wilkins M.J."/>
            <person name="Williams K.H."/>
            <person name="Banfield J.F."/>
        </authorList>
    </citation>
    <scope>NUCLEOTIDE SEQUENCE [LARGE SCALE GENOMIC DNA]</scope>
</reference>
<evidence type="ECO:0000259" key="9">
    <source>
        <dbReference type="PROSITE" id="PS51918"/>
    </source>
</evidence>
<evidence type="ECO:0000313" key="10">
    <source>
        <dbReference type="EMBL" id="KKT52487.1"/>
    </source>
</evidence>
<dbReference type="InterPro" id="IPR007197">
    <property type="entry name" value="rSAM"/>
</dbReference>
<dbReference type="SUPFAM" id="SSF52242">
    <property type="entry name" value="Cobalamin (vitamin B12)-binding domain"/>
    <property type="match status" value="1"/>
</dbReference>
<dbReference type="SFLD" id="SFLDG01123">
    <property type="entry name" value="methyltransferase_(Class_B)"/>
    <property type="match status" value="1"/>
</dbReference>
<evidence type="ECO:0000256" key="7">
    <source>
        <dbReference type="ARBA" id="ARBA00023014"/>
    </source>
</evidence>
<dbReference type="Gene3D" id="3.80.30.20">
    <property type="entry name" value="tm_1862 like domain"/>
    <property type="match status" value="1"/>
</dbReference>
<keyword evidence="7" id="KW-0411">Iron-sulfur</keyword>
<dbReference type="InterPro" id="IPR006158">
    <property type="entry name" value="Cobalamin-bd"/>
</dbReference>
<dbReference type="SFLD" id="SFLDG01082">
    <property type="entry name" value="B12-binding_domain_containing"/>
    <property type="match status" value="1"/>
</dbReference>
<protein>
    <submittedName>
        <fullName evidence="10">Uncharacterized protein</fullName>
    </submittedName>
</protein>
<dbReference type="PROSITE" id="PS51918">
    <property type="entry name" value="RADICAL_SAM"/>
    <property type="match status" value="1"/>
</dbReference>
<evidence type="ECO:0000256" key="1">
    <source>
        <dbReference type="ARBA" id="ARBA00001966"/>
    </source>
</evidence>
<dbReference type="PANTHER" id="PTHR43409:SF7">
    <property type="entry name" value="BLL1977 PROTEIN"/>
    <property type="match status" value="1"/>
</dbReference>
<comment type="cofactor">
    <cofactor evidence="1">
        <name>[4Fe-4S] cluster</name>
        <dbReference type="ChEBI" id="CHEBI:49883"/>
    </cofactor>
</comment>
<feature type="domain" description="Radical SAM core" evidence="9">
    <location>
        <begin position="210"/>
        <end position="441"/>
    </location>
</feature>
<comment type="caution">
    <text evidence="10">The sequence shown here is derived from an EMBL/GenBank/DDBJ whole genome shotgun (WGS) entry which is preliminary data.</text>
</comment>
<evidence type="ECO:0000259" key="8">
    <source>
        <dbReference type="PROSITE" id="PS51332"/>
    </source>
</evidence>
<evidence type="ECO:0000256" key="4">
    <source>
        <dbReference type="ARBA" id="ARBA00022691"/>
    </source>
</evidence>
<gene>
    <name evidence="10" type="ORF">UW44_C0001G0039</name>
</gene>
<evidence type="ECO:0000256" key="6">
    <source>
        <dbReference type="ARBA" id="ARBA00023004"/>
    </source>
</evidence>
<dbReference type="Proteomes" id="UP000034006">
    <property type="component" value="Unassembled WGS sequence"/>
</dbReference>
<dbReference type="Gene3D" id="3.40.50.280">
    <property type="entry name" value="Cobalamin-binding domain"/>
    <property type="match status" value="1"/>
</dbReference>
<dbReference type="EMBL" id="LCIH01000001">
    <property type="protein sequence ID" value="KKT52487.1"/>
    <property type="molecule type" value="Genomic_DNA"/>
</dbReference>
<dbReference type="STRING" id="1618387.UW44_C0001G0039"/>
<dbReference type="GO" id="GO:0003824">
    <property type="term" value="F:catalytic activity"/>
    <property type="evidence" value="ECO:0007669"/>
    <property type="project" value="InterPro"/>
</dbReference>